<evidence type="ECO:0000313" key="2">
    <source>
        <dbReference type="EMBL" id="RNF03065.1"/>
    </source>
</evidence>
<dbReference type="GeneID" id="40330004"/>
<gene>
    <name evidence="2" type="ORF">TraAM80_06071</name>
</gene>
<keyword evidence="1" id="KW-0812">Transmembrane</keyword>
<keyword evidence="1" id="KW-0472">Membrane</keyword>
<dbReference type="RefSeq" id="XP_029237287.1">
    <property type="nucleotide sequence ID" value="XM_029382928.1"/>
</dbReference>
<reference evidence="2 3" key="1">
    <citation type="journal article" date="2018" name="BMC Genomics">
        <title>Genomic comparison of Trypanosoma conorhini and Trypanosoma rangeli to Trypanosoma cruzi strains of high and low virulence.</title>
        <authorList>
            <person name="Bradwell K.R."/>
            <person name="Koparde V.N."/>
            <person name="Matveyev A.V."/>
            <person name="Serrano M.G."/>
            <person name="Alves J.M."/>
            <person name="Parikh H."/>
            <person name="Huang B."/>
            <person name="Lee V."/>
            <person name="Espinosa-Alvarez O."/>
            <person name="Ortiz P.A."/>
            <person name="Costa-Martins A.G."/>
            <person name="Teixeira M.M."/>
            <person name="Buck G.A."/>
        </authorList>
    </citation>
    <scope>NUCLEOTIDE SEQUENCE [LARGE SCALE GENOMIC DNA]</scope>
    <source>
        <strain evidence="2 3">AM80</strain>
    </source>
</reference>
<proteinExistence type="predicted"/>
<keyword evidence="1" id="KW-1133">Transmembrane helix</keyword>
<keyword evidence="3" id="KW-1185">Reference proteome</keyword>
<sequence>DSKSCYAMHTVCGPFDWRYAAGRGEEIIVEGITATVRPLWEGDGWCYSVSSLVCSDAPIPCARKPTVVKLDVVCVCSAVVVVWHIYYVIFTMHHYSATAHGTVCCGAAALGERFQTSACGGHCSDAELHGTSTHSRGETFCHGSTCAFKLEADTPLVLLFFLFFWRVTAADAVTLLPHTPSHIRTHPFFCDEDETSSWARGGAASLFGGDPPQSS</sequence>
<evidence type="ECO:0000313" key="3">
    <source>
        <dbReference type="Proteomes" id="UP000283634"/>
    </source>
</evidence>
<dbReference type="EMBL" id="MKGL01000209">
    <property type="protein sequence ID" value="RNF03065.1"/>
    <property type="molecule type" value="Genomic_DNA"/>
</dbReference>
<name>A0A3R7MBZ7_TRYRA</name>
<evidence type="ECO:0000256" key="1">
    <source>
        <dbReference type="SAM" id="Phobius"/>
    </source>
</evidence>
<dbReference type="Proteomes" id="UP000283634">
    <property type="component" value="Unassembled WGS sequence"/>
</dbReference>
<comment type="caution">
    <text evidence="2">The sequence shown here is derived from an EMBL/GenBank/DDBJ whole genome shotgun (WGS) entry which is preliminary data.</text>
</comment>
<accession>A0A3R7MBZ7</accession>
<feature type="non-terminal residue" evidence="2">
    <location>
        <position position="1"/>
    </location>
</feature>
<dbReference type="AlphaFoldDB" id="A0A3R7MBZ7"/>
<organism evidence="2 3">
    <name type="scientific">Trypanosoma rangeli</name>
    <dbReference type="NCBI Taxonomy" id="5698"/>
    <lineage>
        <taxon>Eukaryota</taxon>
        <taxon>Discoba</taxon>
        <taxon>Euglenozoa</taxon>
        <taxon>Kinetoplastea</taxon>
        <taxon>Metakinetoplastina</taxon>
        <taxon>Trypanosomatida</taxon>
        <taxon>Trypanosomatidae</taxon>
        <taxon>Trypanosoma</taxon>
        <taxon>Herpetosoma</taxon>
    </lineage>
</organism>
<feature type="transmembrane region" description="Helical" evidence="1">
    <location>
        <begin position="70"/>
        <end position="89"/>
    </location>
</feature>
<protein>
    <submittedName>
        <fullName evidence="2">Uncharacterized protein</fullName>
    </submittedName>
</protein>